<organism evidence="1 2">
    <name type="scientific">Streptomyces lunaelactis</name>
    <dbReference type="NCBI Taxonomy" id="1535768"/>
    <lineage>
        <taxon>Bacteria</taxon>
        <taxon>Bacillati</taxon>
        <taxon>Actinomycetota</taxon>
        <taxon>Actinomycetes</taxon>
        <taxon>Kitasatosporales</taxon>
        <taxon>Streptomycetaceae</taxon>
        <taxon>Streptomyces</taxon>
    </lineage>
</organism>
<dbReference type="SUPFAM" id="SSF51206">
    <property type="entry name" value="cAMP-binding domain-like"/>
    <property type="match status" value="1"/>
</dbReference>
<accession>A0A2R4T4H9</accession>
<proteinExistence type="predicted"/>
<dbReference type="GeneID" id="55657441"/>
<protein>
    <submittedName>
        <fullName evidence="1">Crp/Fnr family transcriptional regulator</fullName>
    </submittedName>
</protein>
<sequence>MAFWKRNEPIQIGSSFYTLDIATGRIDRDKGPIRLNAVFERNSFLRELSSELRSGFREVAHGSREYRRQTELRGPNGGTAVHIVLRGCVAERTRIGSSSTVRIFGAGSVLGCMEVFDERIPAPTAICLNDTWTLSMPLDRMRALAETNTSLMKAIGISVTDRIEATERIYNRHSLKPEQRLAGLLAHLVMHCAVPGKTYDFMVEGPAQTDLADALALSIGSVEAAMATLRKSKSVITGYRTYEFPSLRRLLDTSEIQFPPESLAGALATF</sequence>
<dbReference type="Proteomes" id="UP000244201">
    <property type="component" value="Chromosome"/>
</dbReference>
<keyword evidence="2" id="KW-1185">Reference proteome</keyword>
<dbReference type="OrthoDB" id="4255333at2"/>
<name>A0A2R4T4H9_9ACTN</name>
<dbReference type="InterPro" id="IPR014710">
    <property type="entry name" value="RmlC-like_jellyroll"/>
</dbReference>
<dbReference type="AlphaFoldDB" id="A0A2R4T4H9"/>
<evidence type="ECO:0000313" key="1">
    <source>
        <dbReference type="EMBL" id="AVZ74022.1"/>
    </source>
</evidence>
<dbReference type="EMBL" id="CP026304">
    <property type="protein sequence ID" value="AVZ74022.1"/>
    <property type="molecule type" value="Genomic_DNA"/>
</dbReference>
<dbReference type="KEGG" id="slk:SLUN_19500"/>
<dbReference type="Gene3D" id="2.60.120.10">
    <property type="entry name" value="Jelly Rolls"/>
    <property type="match status" value="1"/>
</dbReference>
<evidence type="ECO:0000313" key="2">
    <source>
        <dbReference type="Proteomes" id="UP000244201"/>
    </source>
</evidence>
<gene>
    <name evidence="1" type="ORF">SLUN_19500</name>
</gene>
<dbReference type="InterPro" id="IPR018490">
    <property type="entry name" value="cNMP-bd_dom_sf"/>
</dbReference>
<dbReference type="RefSeq" id="WP_108150097.1">
    <property type="nucleotide sequence ID" value="NZ_CP026304.1"/>
</dbReference>
<reference evidence="1 2" key="1">
    <citation type="submission" date="2018-01" db="EMBL/GenBank/DDBJ databases">
        <title>Complete genome sequence of Streptomyces lunaelactis MM109T, a Ferroverdin A producer isolated from cave moonmilk deposits.</title>
        <authorList>
            <person name="Naome A."/>
            <person name="Martinet L."/>
            <person name="Maciejewska M."/>
            <person name="Anderssen S."/>
            <person name="Adam D."/>
            <person name="Tenconi E."/>
            <person name="Deflandre B."/>
            <person name="Arguelles-Arias A."/>
            <person name="Calusinska M."/>
            <person name="Copieters W."/>
            <person name="Karim L."/>
            <person name="Hanikenne M."/>
            <person name="Baurain D."/>
            <person name="van Wezel G."/>
            <person name="Smargiasso N."/>
            <person name="de Pauw E."/>
            <person name="Delfosse P."/>
            <person name="Rigali S."/>
        </authorList>
    </citation>
    <scope>NUCLEOTIDE SEQUENCE [LARGE SCALE GENOMIC DNA]</scope>
    <source>
        <strain evidence="1 2">MM109</strain>
    </source>
</reference>